<feature type="coiled-coil region" evidence="2">
    <location>
        <begin position="8"/>
        <end position="100"/>
    </location>
</feature>
<dbReference type="Proteomes" id="UP000053240">
    <property type="component" value="Unassembled WGS sequence"/>
</dbReference>
<dbReference type="InParanoid" id="A0A0N1PHP1"/>
<evidence type="ECO:0000256" key="1">
    <source>
        <dbReference type="ARBA" id="ARBA00023054"/>
    </source>
</evidence>
<dbReference type="AlphaFoldDB" id="A0A0N1PHP1"/>
<proteinExistence type="predicted"/>
<dbReference type="FunCoup" id="A0A0N1PHP1">
    <property type="interactions" value="30"/>
</dbReference>
<feature type="region of interest" description="Disordered" evidence="3">
    <location>
        <begin position="518"/>
        <end position="550"/>
    </location>
</feature>
<evidence type="ECO:0000256" key="3">
    <source>
        <dbReference type="SAM" id="MobiDB-lite"/>
    </source>
</evidence>
<keyword evidence="5" id="KW-1185">Reference proteome</keyword>
<reference evidence="4 5" key="1">
    <citation type="journal article" date="2015" name="Nat. Commun.">
        <title>Outbred genome sequencing and CRISPR/Cas9 gene editing in butterflies.</title>
        <authorList>
            <person name="Li X."/>
            <person name="Fan D."/>
            <person name="Zhang W."/>
            <person name="Liu G."/>
            <person name="Zhang L."/>
            <person name="Zhao L."/>
            <person name="Fang X."/>
            <person name="Chen L."/>
            <person name="Dong Y."/>
            <person name="Chen Y."/>
            <person name="Ding Y."/>
            <person name="Zhao R."/>
            <person name="Feng M."/>
            <person name="Zhu Y."/>
            <person name="Feng Y."/>
            <person name="Jiang X."/>
            <person name="Zhu D."/>
            <person name="Xiang H."/>
            <person name="Feng X."/>
            <person name="Li S."/>
            <person name="Wang J."/>
            <person name="Zhang G."/>
            <person name="Kronforst M.R."/>
            <person name="Wang W."/>
        </authorList>
    </citation>
    <scope>NUCLEOTIDE SEQUENCE [LARGE SCALE GENOMIC DNA]</scope>
    <source>
        <strain evidence="4">Ya'a_city_454_Pm</strain>
        <tissue evidence="4">Whole body</tissue>
    </source>
</reference>
<evidence type="ECO:0000256" key="2">
    <source>
        <dbReference type="SAM" id="Coils"/>
    </source>
</evidence>
<accession>A0A0N1PHP1</accession>
<feature type="compositionally biased region" description="Basic and acidic residues" evidence="3">
    <location>
        <begin position="518"/>
        <end position="527"/>
    </location>
</feature>
<gene>
    <name evidence="4" type="ORF">RR48_05151</name>
</gene>
<evidence type="ECO:0000313" key="4">
    <source>
        <dbReference type="EMBL" id="KPJ12949.1"/>
    </source>
</evidence>
<dbReference type="PANTHER" id="PTHR32123">
    <property type="entry name" value="BICD FAMILY-LIKE CARGO ADAPTER"/>
    <property type="match status" value="1"/>
</dbReference>
<feature type="non-terminal residue" evidence="4">
    <location>
        <position position="1"/>
    </location>
</feature>
<keyword evidence="1 2" id="KW-0175">Coiled coil</keyword>
<sequence>VTNVVFCCQELEQEKHLLRRRLDTTQGEYEARLLELQNDIQHLTNKIDSKDTSLKQELEQEKHLLRRRLDTTQGEYEARLLELQNDIQHLTNKIDSKDTSLKQRDEEKAGLIADLTAQNSRLTTQLQASAATEAQLLAQLDELKDQCSMRKSSLQRDEEKAGLIADLTAQNSRLTTQLQASAATEAQLLAQLDELKDQCSMRKSSLQEHMQSLKSLKAELALVSDKKSDLERRLAGALRDKDGLLQQLDEAADRIAALERQLKEQEHLYQNTLKELERLQRSHDTLAERVGAPEAEHTDSARSLHAELEPDDQGEGEGDGWLRAEAVQVFKQLRTLALQLNTGHDDDSGLHSDLSLTSLDGEEGETLRRGALAAACADAVAAYATLEGSRVRDSIAAHARRALERERQIDEKNDIIADLSSKLSVAEVELRAAAEERDKLLNDANYSSLQNDEAVARARQERDEAIERKKAAEVALAKTRVELMQANSQLYEAVRQKVDLGQQLEQWQMDMQELIDEQMKHKLTTQEKRRKLPEPPAPKRASRLLGFFQR</sequence>
<dbReference type="InterPro" id="IPR051149">
    <property type="entry name" value="Spindly/BICDR_Dynein_Adapter"/>
</dbReference>
<feature type="compositionally biased region" description="Basic and acidic residues" evidence="3">
    <location>
        <begin position="294"/>
        <end position="308"/>
    </location>
</feature>
<feature type="coiled-coil region" evidence="2">
    <location>
        <begin position="178"/>
        <end position="289"/>
    </location>
</feature>
<feature type="coiled-coil region" evidence="2">
    <location>
        <begin position="416"/>
        <end position="517"/>
    </location>
</feature>
<protein>
    <submittedName>
        <fullName evidence="4">Bicaudal D-related protein-like</fullName>
    </submittedName>
</protein>
<dbReference type="STRING" id="76193.A0A0N1PHP1"/>
<dbReference type="PANTHER" id="PTHR32123:SF13">
    <property type="entry name" value="BICAUDAL D-RELATED PROTEIN HOMOLOG"/>
    <property type="match status" value="1"/>
</dbReference>
<dbReference type="EMBL" id="KQ460655">
    <property type="protein sequence ID" value="KPJ12949.1"/>
    <property type="molecule type" value="Genomic_DNA"/>
</dbReference>
<feature type="compositionally biased region" description="Acidic residues" evidence="3">
    <location>
        <begin position="309"/>
        <end position="318"/>
    </location>
</feature>
<feature type="region of interest" description="Disordered" evidence="3">
    <location>
        <begin position="289"/>
        <end position="319"/>
    </location>
</feature>
<name>A0A0N1PHP1_PAPMA</name>
<evidence type="ECO:0000313" key="5">
    <source>
        <dbReference type="Proteomes" id="UP000053240"/>
    </source>
</evidence>
<organism evidence="4 5">
    <name type="scientific">Papilio machaon</name>
    <name type="common">Old World swallowtail butterfly</name>
    <dbReference type="NCBI Taxonomy" id="76193"/>
    <lineage>
        <taxon>Eukaryota</taxon>
        <taxon>Metazoa</taxon>
        <taxon>Ecdysozoa</taxon>
        <taxon>Arthropoda</taxon>
        <taxon>Hexapoda</taxon>
        <taxon>Insecta</taxon>
        <taxon>Pterygota</taxon>
        <taxon>Neoptera</taxon>
        <taxon>Endopterygota</taxon>
        <taxon>Lepidoptera</taxon>
        <taxon>Glossata</taxon>
        <taxon>Ditrysia</taxon>
        <taxon>Papilionoidea</taxon>
        <taxon>Papilionidae</taxon>
        <taxon>Papilioninae</taxon>
        <taxon>Papilio</taxon>
    </lineage>
</organism>